<evidence type="ECO:0000313" key="10">
    <source>
        <dbReference type="Proteomes" id="UP000386466"/>
    </source>
</evidence>
<keyword evidence="3" id="KW-0520">NAD</keyword>
<dbReference type="SUPFAM" id="SSF51735">
    <property type="entry name" value="NAD(P)-binding Rossmann-fold domains"/>
    <property type="match status" value="1"/>
</dbReference>
<name>A0A485PDG9_LYNPA</name>
<dbReference type="PANTHER" id="PTHR43128">
    <property type="entry name" value="L-2-HYDROXYCARBOXYLATE DEHYDROGENASE (NAD(P)(+))"/>
    <property type="match status" value="1"/>
</dbReference>
<evidence type="ECO:0000259" key="8">
    <source>
        <dbReference type="Pfam" id="PF00056"/>
    </source>
</evidence>
<organism evidence="9 10">
    <name type="scientific">Lynx pardinus</name>
    <name type="common">Iberian lynx</name>
    <name type="synonym">Felis pardina</name>
    <dbReference type="NCBI Taxonomy" id="191816"/>
    <lineage>
        <taxon>Eukaryota</taxon>
        <taxon>Metazoa</taxon>
        <taxon>Chordata</taxon>
        <taxon>Craniata</taxon>
        <taxon>Vertebrata</taxon>
        <taxon>Euteleostomi</taxon>
        <taxon>Mammalia</taxon>
        <taxon>Eutheria</taxon>
        <taxon>Laurasiatheria</taxon>
        <taxon>Carnivora</taxon>
        <taxon>Feliformia</taxon>
        <taxon>Felidae</taxon>
        <taxon>Felinae</taxon>
        <taxon>Lynx</taxon>
    </lineage>
</organism>
<dbReference type="Proteomes" id="UP000386466">
    <property type="component" value="Unassembled WGS sequence"/>
</dbReference>
<dbReference type="Gene3D" id="3.40.50.720">
    <property type="entry name" value="NAD(P)-binding Rossmann-like Domain"/>
    <property type="match status" value="1"/>
</dbReference>
<dbReference type="PRINTS" id="PR00086">
    <property type="entry name" value="LLDHDRGNASE"/>
</dbReference>
<evidence type="ECO:0000313" key="9">
    <source>
        <dbReference type="EMBL" id="VFV42183.1"/>
    </source>
</evidence>
<dbReference type="InterPro" id="IPR001236">
    <property type="entry name" value="Lactate/malate_DH_N"/>
</dbReference>
<reference evidence="9 10" key="1">
    <citation type="submission" date="2019-01" db="EMBL/GenBank/DDBJ databases">
        <authorList>
            <person name="Alioto T."/>
            <person name="Alioto T."/>
        </authorList>
    </citation>
    <scope>NUCLEOTIDE SEQUENCE [LARGE SCALE GENOMIC DNA]</scope>
</reference>
<dbReference type="GO" id="GO:0005737">
    <property type="term" value="C:cytoplasm"/>
    <property type="evidence" value="ECO:0007669"/>
    <property type="project" value="UniProtKB-SubCell"/>
</dbReference>
<evidence type="ECO:0000256" key="4">
    <source>
        <dbReference type="ARBA" id="ARBA00033729"/>
    </source>
</evidence>
<evidence type="ECO:0000256" key="1">
    <source>
        <dbReference type="ARBA" id="ARBA00004496"/>
    </source>
</evidence>
<comment type="subunit">
    <text evidence="6">Homotetramer. Interacts with PTEN upstream reading frame protein MP31; the interaction leads to inhibition of mitochondrial lactate dehydrogenase activity, preventing conversion of lactate to pyruvate in mitochondria.</text>
</comment>
<dbReference type="InterPro" id="IPR001557">
    <property type="entry name" value="L-lactate/malate_DH"/>
</dbReference>
<dbReference type="EMBL" id="CAAGRJ010031573">
    <property type="protein sequence ID" value="VFV42183.1"/>
    <property type="molecule type" value="Genomic_DNA"/>
</dbReference>
<protein>
    <recommendedName>
        <fullName evidence="5">L-lactate dehydrogenase B chain</fullName>
    </recommendedName>
</protein>
<dbReference type="PANTHER" id="PTHR43128:SF2">
    <property type="entry name" value="L-LACTATE DEHYDROGENASE B CHAIN"/>
    <property type="match status" value="1"/>
</dbReference>
<dbReference type="InterPro" id="IPR036291">
    <property type="entry name" value="NAD(P)-bd_dom_sf"/>
</dbReference>
<keyword evidence="2" id="KW-0963">Cytoplasm</keyword>
<evidence type="ECO:0000256" key="7">
    <source>
        <dbReference type="ARBA" id="ARBA00048275"/>
    </source>
</evidence>
<feature type="domain" description="Lactate/malate dehydrogenase N-terminal" evidence="8">
    <location>
        <begin position="23"/>
        <end position="71"/>
    </location>
</feature>
<sequence>MATLKEKLIVSVTEEESTVPNNKSTVVGVGQVGMACAISTLGKSLADELTLVDVLEDKHKGEMMDLQHRSLII</sequence>
<comment type="catalytic activity">
    <reaction evidence="7">
        <text>(S)-lactate + NAD(+) = pyruvate + NADH + H(+)</text>
        <dbReference type="Rhea" id="RHEA:23444"/>
        <dbReference type="ChEBI" id="CHEBI:15361"/>
        <dbReference type="ChEBI" id="CHEBI:15378"/>
        <dbReference type="ChEBI" id="CHEBI:16651"/>
        <dbReference type="ChEBI" id="CHEBI:57540"/>
        <dbReference type="ChEBI" id="CHEBI:57945"/>
        <dbReference type="EC" id="1.1.1.27"/>
    </reaction>
    <physiologicalReaction direction="left-to-right" evidence="7">
        <dbReference type="Rhea" id="RHEA:23445"/>
    </physiologicalReaction>
    <physiologicalReaction direction="right-to-left" evidence="7">
        <dbReference type="Rhea" id="RHEA:23446"/>
    </physiologicalReaction>
</comment>
<dbReference type="GO" id="GO:0004459">
    <property type="term" value="F:L-lactate dehydrogenase (NAD+) activity"/>
    <property type="evidence" value="ECO:0007669"/>
    <property type="project" value="UniProtKB-EC"/>
</dbReference>
<dbReference type="AlphaFoldDB" id="A0A485PDG9"/>
<keyword evidence="10" id="KW-1185">Reference proteome</keyword>
<evidence type="ECO:0000256" key="3">
    <source>
        <dbReference type="ARBA" id="ARBA00023027"/>
    </source>
</evidence>
<gene>
    <name evidence="9" type="ORF">LYPA_23C001909</name>
</gene>
<evidence type="ECO:0000256" key="2">
    <source>
        <dbReference type="ARBA" id="ARBA00022490"/>
    </source>
</evidence>
<comment type="function">
    <text evidence="4">Interconverts simultaneously and stereospecifically pyruvate and lactate with concomitant interconversion of NADH and NAD(+).</text>
</comment>
<proteinExistence type="predicted"/>
<dbReference type="Pfam" id="PF00056">
    <property type="entry name" value="Ldh_1_N"/>
    <property type="match status" value="1"/>
</dbReference>
<evidence type="ECO:0000256" key="6">
    <source>
        <dbReference type="ARBA" id="ARBA00046635"/>
    </source>
</evidence>
<comment type="subcellular location">
    <subcellularLocation>
        <location evidence="1">Cytoplasm</location>
    </subcellularLocation>
</comment>
<accession>A0A485PDG9</accession>
<evidence type="ECO:0000256" key="5">
    <source>
        <dbReference type="ARBA" id="ARBA00040583"/>
    </source>
</evidence>
<dbReference type="GO" id="GO:0006089">
    <property type="term" value="P:lactate metabolic process"/>
    <property type="evidence" value="ECO:0007669"/>
    <property type="project" value="TreeGrafter"/>
</dbReference>